<feature type="transmembrane region" description="Helical" evidence="6">
    <location>
        <begin position="261"/>
        <end position="281"/>
    </location>
</feature>
<evidence type="ECO:0000256" key="1">
    <source>
        <dbReference type="ARBA" id="ARBA00004141"/>
    </source>
</evidence>
<dbReference type="PANTHER" id="PTHR23504">
    <property type="entry name" value="MAJOR FACILITATOR SUPERFAMILY DOMAIN-CONTAINING PROTEIN 10"/>
    <property type="match status" value="1"/>
</dbReference>
<protein>
    <recommendedName>
        <fullName evidence="9">Major facilitator superfamily (MFS) profile domain-containing protein</fullName>
    </recommendedName>
</protein>
<dbReference type="Proteomes" id="UP001476247">
    <property type="component" value="Unassembled WGS sequence"/>
</dbReference>
<evidence type="ECO:0000256" key="4">
    <source>
        <dbReference type="ARBA" id="ARBA00022989"/>
    </source>
</evidence>
<dbReference type="PANTHER" id="PTHR23504:SF15">
    <property type="entry name" value="MAJOR FACILITATOR SUPERFAMILY (MFS) PROFILE DOMAIN-CONTAINING PROTEIN"/>
    <property type="match status" value="1"/>
</dbReference>
<dbReference type="Pfam" id="PF07690">
    <property type="entry name" value="MFS_1"/>
    <property type="match status" value="1"/>
</dbReference>
<dbReference type="InterPro" id="IPR036259">
    <property type="entry name" value="MFS_trans_sf"/>
</dbReference>
<gene>
    <name evidence="7" type="ORF">HPULCUR_005646</name>
</gene>
<organism evidence="7 8">
    <name type="scientific">Helicostylum pulchrum</name>
    <dbReference type="NCBI Taxonomy" id="562976"/>
    <lineage>
        <taxon>Eukaryota</taxon>
        <taxon>Fungi</taxon>
        <taxon>Fungi incertae sedis</taxon>
        <taxon>Mucoromycota</taxon>
        <taxon>Mucoromycotina</taxon>
        <taxon>Mucoromycetes</taxon>
        <taxon>Mucorales</taxon>
        <taxon>Mucorineae</taxon>
        <taxon>Mucoraceae</taxon>
        <taxon>Helicostylum</taxon>
    </lineage>
</organism>
<comment type="caution">
    <text evidence="7">The sequence shown here is derived from an EMBL/GenBank/DDBJ whole genome shotgun (WGS) entry which is preliminary data.</text>
</comment>
<keyword evidence="4 6" id="KW-1133">Transmembrane helix</keyword>
<feature type="transmembrane region" description="Helical" evidence="6">
    <location>
        <begin position="111"/>
        <end position="133"/>
    </location>
</feature>
<feature type="transmembrane region" description="Helical" evidence="6">
    <location>
        <begin position="193"/>
        <end position="211"/>
    </location>
</feature>
<name>A0ABP9XZN3_9FUNG</name>
<feature type="transmembrane region" description="Helical" evidence="6">
    <location>
        <begin position="47"/>
        <end position="65"/>
    </location>
</feature>
<evidence type="ECO:0000313" key="7">
    <source>
        <dbReference type="EMBL" id="GAA5800221.1"/>
    </source>
</evidence>
<keyword evidence="8" id="KW-1185">Reference proteome</keyword>
<dbReference type="Gene3D" id="1.20.1250.20">
    <property type="entry name" value="MFS general substrate transporter like domains"/>
    <property type="match status" value="2"/>
</dbReference>
<keyword evidence="5 6" id="KW-0472">Membrane</keyword>
<dbReference type="SUPFAM" id="SSF103473">
    <property type="entry name" value="MFS general substrate transporter"/>
    <property type="match status" value="1"/>
</dbReference>
<accession>A0ABP9XZN3</accession>
<reference evidence="7 8" key="1">
    <citation type="submission" date="2024-04" db="EMBL/GenBank/DDBJ databases">
        <title>genome sequences of Mucor flavus KT1a and Helicostylum pulchrum KT1b strains isolation_sourced from the surface of a dry-aged beef.</title>
        <authorList>
            <person name="Toyotome T."/>
            <person name="Hosono M."/>
            <person name="Torimaru M."/>
            <person name="Fukuda K."/>
            <person name="Mikami N."/>
        </authorList>
    </citation>
    <scope>NUCLEOTIDE SEQUENCE [LARGE SCALE GENOMIC DNA]</scope>
    <source>
        <strain evidence="7 8">KT1b</strain>
    </source>
</reference>
<feature type="transmembrane region" description="Helical" evidence="6">
    <location>
        <begin position="380"/>
        <end position="398"/>
    </location>
</feature>
<keyword evidence="3 6" id="KW-0812">Transmembrane</keyword>
<keyword evidence="2" id="KW-0813">Transport</keyword>
<proteinExistence type="predicted"/>
<dbReference type="EMBL" id="BAABUJ010000015">
    <property type="protein sequence ID" value="GAA5800221.1"/>
    <property type="molecule type" value="Genomic_DNA"/>
</dbReference>
<feature type="transmembrane region" description="Helical" evidence="6">
    <location>
        <begin position="351"/>
        <end position="374"/>
    </location>
</feature>
<evidence type="ECO:0000256" key="3">
    <source>
        <dbReference type="ARBA" id="ARBA00022692"/>
    </source>
</evidence>
<evidence type="ECO:0000256" key="6">
    <source>
        <dbReference type="SAM" id="Phobius"/>
    </source>
</evidence>
<dbReference type="InterPro" id="IPR011701">
    <property type="entry name" value="MFS"/>
</dbReference>
<evidence type="ECO:0000313" key="8">
    <source>
        <dbReference type="Proteomes" id="UP001476247"/>
    </source>
</evidence>
<evidence type="ECO:0008006" key="9">
    <source>
        <dbReference type="Google" id="ProtNLM"/>
    </source>
</evidence>
<evidence type="ECO:0000256" key="2">
    <source>
        <dbReference type="ARBA" id="ARBA00022448"/>
    </source>
</evidence>
<sequence>MIRDFKITDELHIGYYTSLITSAFAMAQFVTGIPWGSLSDRIGRKPVVLMGLACTSAGVLLFGLSKSFAWAFATKIFSGAFASYLANPVEKYPDFFSNLGPIKDFLVEYPYFLPCFFATCLSTFCWFLGFFFLDETLYLKEGKKQDSEEEEQQPLIAAVESEEYSTFTAAAEGSENSNKSDGKKSLSETLTPPILAICLLYAVVAFQMLYFDELLPIWSATPKDAGGLGFESREIGTILSYAGSVMLFVQVFVLHRLTAIFGLLNLFQISLLSSAFIYFALGLCRLLYQIPDLSGQAGTKFWVWFGLIFCLTIKSLAQTIAITTSVILLNNSVTRFDTLGFINGFSQCCNAAMRALSPAVAGFIWASAITSYWISLEIRAYISWGALGVIGCMTFFAGTRLNPLYYNQPHKVK</sequence>
<feature type="transmembrane region" description="Helical" evidence="6">
    <location>
        <begin position="13"/>
        <end position="35"/>
    </location>
</feature>
<comment type="subcellular location">
    <subcellularLocation>
        <location evidence="1">Membrane</location>
        <topology evidence="1">Multi-pass membrane protein</topology>
    </subcellularLocation>
</comment>
<feature type="transmembrane region" description="Helical" evidence="6">
    <location>
        <begin position="235"/>
        <end position="254"/>
    </location>
</feature>
<evidence type="ECO:0000256" key="5">
    <source>
        <dbReference type="ARBA" id="ARBA00023136"/>
    </source>
</evidence>
<feature type="transmembrane region" description="Helical" evidence="6">
    <location>
        <begin position="301"/>
        <end position="330"/>
    </location>
</feature>